<dbReference type="RefSeq" id="XP_040632856.1">
    <property type="nucleotide sequence ID" value="XM_040771448.1"/>
</dbReference>
<reference evidence="5 6" key="1">
    <citation type="journal article" date="2012" name="Science">
        <title>The Paleozoic origin of enzymatic lignin decomposition reconstructed from 31 fungal genomes.</title>
        <authorList>
            <person name="Floudas D."/>
            <person name="Binder M."/>
            <person name="Riley R."/>
            <person name="Barry K."/>
            <person name="Blanchette R.A."/>
            <person name="Henrissat B."/>
            <person name="Martinez A.T."/>
            <person name="Otillar R."/>
            <person name="Spatafora J.W."/>
            <person name="Yadav J.S."/>
            <person name="Aerts A."/>
            <person name="Benoit I."/>
            <person name="Boyd A."/>
            <person name="Carlson A."/>
            <person name="Copeland A."/>
            <person name="Coutinho P.M."/>
            <person name="de Vries R.P."/>
            <person name="Ferreira P."/>
            <person name="Findley K."/>
            <person name="Foster B."/>
            <person name="Gaskell J."/>
            <person name="Glotzer D."/>
            <person name="Gorecki P."/>
            <person name="Heitman J."/>
            <person name="Hesse C."/>
            <person name="Hori C."/>
            <person name="Igarashi K."/>
            <person name="Jurgens J.A."/>
            <person name="Kallen N."/>
            <person name="Kersten P."/>
            <person name="Kohler A."/>
            <person name="Kuees U."/>
            <person name="Kumar T.K.A."/>
            <person name="Kuo A."/>
            <person name="LaButti K."/>
            <person name="Larrondo L.F."/>
            <person name="Lindquist E."/>
            <person name="Ling A."/>
            <person name="Lombard V."/>
            <person name="Lucas S."/>
            <person name="Lundell T."/>
            <person name="Martin R."/>
            <person name="McLaughlin D.J."/>
            <person name="Morgenstern I."/>
            <person name="Morin E."/>
            <person name="Murat C."/>
            <person name="Nagy L.G."/>
            <person name="Nolan M."/>
            <person name="Ohm R.A."/>
            <person name="Patyshakuliyeva A."/>
            <person name="Rokas A."/>
            <person name="Ruiz-Duenas F.J."/>
            <person name="Sabat G."/>
            <person name="Salamov A."/>
            <person name="Samejima M."/>
            <person name="Schmutz J."/>
            <person name="Slot J.C."/>
            <person name="St John F."/>
            <person name="Stenlid J."/>
            <person name="Sun H."/>
            <person name="Sun S."/>
            <person name="Syed K."/>
            <person name="Tsang A."/>
            <person name="Wiebenga A."/>
            <person name="Young D."/>
            <person name="Pisabarro A."/>
            <person name="Eastwood D.C."/>
            <person name="Martin F."/>
            <person name="Cullen D."/>
            <person name="Grigoriev I.V."/>
            <person name="Hibbett D.S."/>
        </authorList>
    </citation>
    <scope>NUCLEOTIDE SEQUENCE [LARGE SCALE GENOMIC DNA]</scope>
    <source>
        <strain evidence="5 6">DJM-731 SS1</strain>
    </source>
</reference>
<keyword evidence="6" id="KW-1185">Reference proteome</keyword>
<dbReference type="SUPFAM" id="SSF51735">
    <property type="entry name" value="NAD(P)-binding Rossmann-fold domains"/>
    <property type="match status" value="1"/>
</dbReference>
<protein>
    <submittedName>
        <fullName evidence="5">NADP-binding protein</fullName>
    </submittedName>
</protein>
<evidence type="ECO:0000256" key="2">
    <source>
        <dbReference type="ARBA" id="ARBA00022857"/>
    </source>
</evidence>
<dbReference type="OrthoDB" id="542013at2759"/>
<evidence type="ECO:0000313" key="6">
    <source>
        <dbReference type="Proteomes" id="UP000030653"/>
    </source>
</evidence>
<keyword evidence="3" id="KW-0560">Oxidoreductase</keyword>
<name>M5GF46_DACPD</name>
<dbReference type="InterPro" id="IPR002347">
    <property type="entry name" value="SDR_fam"/>
</dbReference>
<evidence type="ECO:0000256" key="3">
    <source>
        <dbReference type="ARBA" id="ARBA00023002"/>
    </source>
</evidence>
<dbReference type="PANTHER" id="PTHR24320:SF282">
    <property type="entry name" value="WW DOMAIN-CONTAINING OXIDOREDUCTASE"/>
    <property type="match status" value="1"/>
</dbReference>
<evidence type="ECO:0000256" key="4">
    <source>
        <dbReference type="SAM" id="MobiDB-lite"/>
    </source>
</evidence>
<comment type="similarity">
    <text evidence="1">Belongs to the short-chain dehydrogenases/reductases (SDR) family.</text>
</comment>
<dbReference type="PANTHER" id="PTHR24320">
    <property type="entry name" value="RETINOL DEHYDROGENASE"/>
    <property type="match status" value="1"/>
</dbReference>
<sequence>MPSKSGRLSTMGHLQQMFPPSPSFSPARDIPPLPGIRALITGGTSGIGLSTARSLLAAGAHVCLMARSSGKGERVLRELSAEGYSQRVTFIPLDLGDLASVRRAATAYIEANDRLHLLINNAAILLPGSGSMEVSAQGHDAQFATNALGHWHLTMLLLPLLRETVCLLPIVPSPASSVDSLPSLARTVGSHASSSSGRSSTAADGQPHAQPVPVQTQEEQELAAMTRIGVRVLTLSSNAHHFAPASTLNWWAIQPSVPRDVRDTVRKRAGGWGLYAGSKMANVIISNYLARTLGPSTGIVFAAIHPGGIKTDLSRSAPKWQNVLTNWMLYPAEYGALTTLWAATCENARHLNGGYCIPWARLGAARGDTQDWAVQDRLAGLLEEMRVGF</sequence>
<dbReference type="GO" id="GO:0016491">
    <property type="term" value="F:oxidoreductase activity"/>
    <property type="evidence" value="ECO:0007669"/>
    <property type="project" value="UniProtKB-KW"/>
</dbReference>
<feature type="region of interest" description="Disordered" evidence="4">
    <location>
        <begin position="187"/>
        <end position="219"/>
    </location>
</feature>
<dbReference type="STRING" id="1858805.M5GF46"/>
<dbReference type="Gene3D" id="3.40.50.720">
    <property type="entry name" value="NAD(P)-binding Rossmann-like Domain"/>
    <property type="match status" value="1"/>
</dbReference>
<dbReference type="OMA" id="MWGTNVL"/>
<dbReference type="Proteomes" id="UP000030653">
    <property type="component" value="Unassembled WGS sequence"/>
</dbReference>
<dbReference type="GeneID" id="63686510"/>
<dbReference type="EMBL" id="JH795855">
    <property type="protein sequence ID" value="EJU05962.1"/>
    <property type="molecule type" value="Genomic_DNA"/>
</dbReference>
<proteinExistence type="inferred from homology"/>
<evidence type="ECO:0000256" key="1">
    <source>
        <dbReference type="ARBA" id="ARBA00006484"/>
    </source>
</evidence>
<feature type="compositionally biased region" description="Low complexity" evidence="4">
    <location>
        <begin position="187"/>
        <end position="203"/>
    </location>
</feature>
<evidence type="ECO:0000313" key="5">
    <source>
        <dbReference type="EMBL" id="EJU05962.1"/>
    </source>
</evidence>
<keyword evidence="2" id="KW-0521">NADP</keyword>
<dbReference type="InterPro" id="IPR036291">
    <property type="entry name" value="NAD(P)-bd_dom_sf"/>
</dbReference>
<dbReference type="AlphaFoldDB" id="M5GF46"/>
<organism evidence="5 6">
    <name type="scientific">Dacryopinax primogenitus (strain DJM 731)</name>
    <name type="common">Brown rot fungus</name>
    <dbReference type="NCBI Taxonomy" id="1858805"/>
    <lineage>
        <taxon>Eukaryota</taxon>
        <taxon>Fungi</taxon>
        <taxon>Dikarya</taxon>
        <taxon>Basidiomycota</taxon>
        <taxon>Agaricomycotina</taxon>
        <taxon>Dacrymycetes</taxon>
        <taxon>Dacrymycetales</taxon>
        <taxon>Dacrymycetaceae</taxon>
        <taxon>Dacryopinax</taxon>
    </lineage>
</organism>
<accession>M5GF46</accession>
<dbReference type="Pfam" id="PF00106">
    <property type="entry name" value="adh_short"/>
    <property type="match status" value="1"/>
</dbReference>
<dbReference type="HOGENOM" id="CLU_010194_44_6_1"/>
<dbReference type="PRINTS" id="PR00081">
    <property type="entry name" value="GDHRDH"/>
</dbReference>
<gene>
    <name evidence="5" type="ORF">DACRYDRAFT_19310</name>
</gene>